<name>A0ABP6X1C3_9PSEU</name>
<reference evidence="2" key="1">
    <citation type="journal article" date="2019" name="Int. J. Syst. Evol. Microbiol.">
        <title>The Global Catalogue of Microorganisms (GCM) 10K type strain sequencing project: providing services to taxonomists for standard genome sequencing and annotation.</title>
        <authorList>
            <consortium name="The Broad Institute Genomics Platform"/>
            <consortium name="The Broad Institute Genome Sequencing Center for Infectious Disease"/>
            <person name="Wu L."/>
            <person name="Ma J."/>
        </authorList>
    </citation>
    <scope>NUCLEOTIDE SEQUENCE [LARGE SCALE GENOMIC DNA]</scope>
    <source>
        <strain evidence="2">JCM 16898</strain>
    </source>
</reference>
<organism evidence="1 2">
    <name type="scientific">Amycolatopsis ultiminotia</name>
    <dbReference type="NCBI Taxonomy" id="543629"/>
    <lineage>
        <taxon>Bacteria</taxon>
        <taxon>Bacillati</taxon>
        <taxon>Actinomycetota</taxon>
        <taxon>Actinomycetes</taxon>
        <taxon>Pseudonocardiales</taxon>
        <taxon>Pseudonocardiaceae</taxon>
        <taxon>Amycolatopsis</taxon>
    </lineage>
</organism>
<protein>
    <submittedName>
        <fullName evidence="1">Uncharacterized protein</fullName>
    </submittedName>
</protein>
<evidence type="ECO:0000313" key="2">
    <source>
        <dbReference type="Proteomes" id="UP001500689"/>
    </source>
</evidence>
<accession>A0ABP6X1C3</accession>
<keyword evidence="2" id="KW-1185">Reference proteome</keyword>
<dbReference type="EMBL" id="BAAAZN010000010">
    <property type="protein sequence ID" value="GAA3559181.1"/>
    <property type="molecule type" value="Genomic_DNA"/>
</dbReference>
<proteinExistence type="predicted"/>
<dbReference type="Proteomes" id="UP001500689">
    <property type="component" value="Unassembled WGS sequence"/>
</dbReference>
<gene>
    <name evidence="1" type="ORF">GCM10022222_48560</name>
</gene>
<comment type="caution">
    <text evidence="1">The sequence shown here is derived from an EMBL/GenBank/DDBJ whole genome shotgun (WGS) entry which is preliminary data.</text>
</comment>
<sequence>MAIGEAAELVKYGCHAIAFTPGWLRSEAMPDSYGVTEENWREATVREPRFVISETPTCARRTGRRS</sequence>
<evidence type="ECO:0000313" key="1">
    <source>
        <dbReference type="EMBL" id="GAA3559181.1"/>
    </source>
</evidence>